<gene>
    <name evidence="2" type="ORF">ACFPCY_36940</name>
</gene>
<organism evidence="2 3">
    <name type="scientific">Actinomadura gamaensis</name>
    <dbReference type="NCBI Taxonomy" id="1763541"/>
    <lineage>
        <taxon>Bacteria</taxon>
        <taxon>Bacillati</taxon>
        <taxon>Actinomycetota</taxon>
        <taxon>Actinomycetes</taxon>
        <taxon>Streptosporangiales</taxon>
        <taxon>Thermomonosporaceae</taxon>
        <taxon>Actinomadura</taxon>
    </lineage>
</organism>
<feature type="region of interest" description="Disordered" evidence="1">
    <location>
        <begin position="1"/>
        <end position="80"/>
    </location>
</feature>
<dbReference type="RefSeq" id="WP_378263353.1">
    <property type="nucleotide sequence ID" value="NZ_JBHSIT010000014.1"/>
</dbReference>
<evidence type="ECO:0000256" key="1">
    <source>
        <dbReference type="SAM" id="MobiDB-lite"/>
    </source>
</evidence>
<dbReference type="EMBL" id="JBHSIT010000014">
    <property type="protein sequence ID" value="MFC4912935.1"/>
    <property type="molecule type" value="Genomic_DNA"/>
</dbReference>
<dbReference type="Proteomes" id="UP001595872">
    <property type="component" value="Unassembled WGS sequence"/>
</dbReference>
<protein>
    <recommendedName>
        <fullName evidence="4">DUF3293 domain-containing protein</fullName>
    </recommendedName>
</protein>
<name>A0ABV9U8P5_9ACTN</name>
<keyword evidence="3" id="KW-1185">Reference proteome</keyword>
<evidence type="ECO:0000313" key="3">
    <source>
        <dbReference type="Proteomes" id="UP001595872"/>
    </source>
</evidence>
<evidence type="ECO:0008006" key="4">
    <source>
        <dbReference type="Google" id="ProtNLM"/>
    </source>
</evidence>
<comment type="caution">
    <text evidence="2">The sequence shown here is derived from an EMBL/GenBank/DDBJ whole genome shotgun (WGS) entry which is preliminary data.</text>
</comment>
<accession>A0ABV9U8P5</accession>
<feature type="compositionally biased region" description="Basic residues" evidence="1">
    <location>
        <begin position="1"/>
        <end position="10"/>
    </location>
</feature>
<sequence length="234" mass="24442">MSAHGRRLLRRLPDGLPGSATRPLAVGTEGSPVDAAREGRRTSHVPAGGGVQETIGVAATSRPFLPPPSPPPPGTFRHPTPALAALQTAPLAPGPRRAPFPAATTPAVELGGTPGQGELCPAAGDVSAALGLIFRNDEWAVRRIGALFDRFRARATWSGPSDDAELEALVAGELVRLRREHSCWAIIYNPFACAWVAFRSRGDMVLVAAACTPQQLDAALRPSLLPAVPTGRPA</sequence>
<reference evidence="3" key="1">
    <citation type="journal article" date="2019" name="Int. J. Syst. Evol. Microbiol.">
        <title>The Global Catalogue of Microorganisms (GCM) 10K type strain sequencing project: providing services to taxonomists for standard genome sequencing and annotation.</title>
        <authorList>
            <consortium name="The Broad Institute Genomics Platform"/>
            <consortium name="The Broad Institute Genome Sequencing Center for Infectious Disease"/>
            <person name="Wu L."/>
            <person name="Ma J."/>
        </authorList>
    </citation>
    <scope>NUCLEOTIDE SEQUENCE [LARGE SCALE GENOMIC DNA]</scope>
    <source>
        <strain evidence="3">KLKA75</strain>
    </source>
</reference>
<proteinExistence type="predicted"/>
<feature type="compositionally biased region" description="Pro residues" evidence="1">
    <location>
        <begin position="64"/>
        <end position="74"/>
    </location>
</feature>
<evidence type="ECO:0000313" key="2">
    <source>
        <dbReference type="EMBL" id="MFC4912935.1"/>
    </source>
</evidence>